<sequence length="358" mass="37286">MLTSDPEVAGDPPDTAPDPAGAGDGPGPGGRHRVARVVGSVGRFMVTSGVVILLLVAYQLWGTGLQTARAQDQLADEYAALEEQVDQAPDATAPPSTAAPDPGAPPTTAPPQVAAAVPPPALGEVVGSYTIPAIGLSTPQYTVQGTGTDQLKRGSAHYPGTPLPGQAGNAAVAGHRTTYGAPLKDVDDLVPGDQVFFTTPQGEFTYEVIGTEIVAPDDVSVLEDKGDDRLTLTACHPEFSAAERIIVSARLVGNPVPRLEGQDEAAEQALEEGGAGGGAEVIDAFATEPALTFPGAWWGLVCVALWGLTRLLAHLGRRSRRYPWILPYLVGTPVCLVVLYLFFESFSFEGFVRTIGLS</sequence>
<dbReference type="Gene3D" id="2.40.260.10">
    <property type="entry name" value="Sortase"/>
    <property type="match status" value="1"/>
</dbReference>
<feature type="compositionally biased region" description="Low complexity" evidence="3">
    <location>
        <begin position="9"/>
        <end position="21"/>
    </location>
</feature>
<dbReference type="InterPro" id="IPR053465">
    <property type="entry name" value="Sortase_Class_E"/>
</dbReference>
<keyword evidence="6" id="KW-1185">Reference proteome</keyword>
<dbReference type="InterPro" id="IPR023365">
    <property type="entry name" value="Sortase_dom-sf"/>
</dbReference>
<organism evidence="5 6">
    <name type="scientific">Iamia majanohamensis</name>
    <dbReference type="NCBI Taxonomy" id="467976"/>
    <lineage>
        <taxon>Bacteria</taxon>
        <taxon>Bacillati</taxon>
        <taxon>Actinomycetota</taxon>
        <taxon>Acidimicrobiia</taxon>
        <taxon>Acidimicrobiales</taxon>
        <taxon>Iamiaceae</taxon>
        <taxon>Iamia</taxon>
    </lineage>
</organism>
<evidence type="ECO:0000313" key="5">
    <source>
        <dbReference type="EMBL" id="WCO67689.1"/>
    </source>
</evidence>
<keyword evidence="4" id="KW-0472">Membrane</keyword>
<reference evidence="5" key="1">
    <citation type="submission" date="2023-01" db="EMBL/GenBank/DDBJ databases">
        <title>The diversity of Class Acidimicrobiia in South China Sea sediment environments and the proposal of Iamia marina sp. nov., a novel species of the genus Iamia.</title>
        <authorList>
            <person name="He Y."/>
            <person name="Tian X."/>
        </authorList>
    </citation>
    <scope>NUCLEOTIDE SEQUENCE</scope>
    <source>
        <strain evidence="5">DSM 19957</strain>
    </source>
</reference>
<gene>
    <name evidence="5" type="ORF">PO878_02995</name>
</gene>
<feature type="region of interest" description="Disordered" evidence="3">
    <location>
        <begin position="84"/>
        <end position="116"/>
    </location>
</feature>
<evidence type="ECO:0000313" key="6">
    <source>
        <dbReference type="Proteomes" id="UP001216390"/>
    </source>
</evidence>
<protein>
    <submittedName>
        <fullName evidence="5">Class E sortase</fullName>
    </submittedName>
</protein>
<dbReference type="Pfam" id="PF04203">
    <property type="entry name" value="Sortase"/>
    <property type="match status" value="1"/>
</dbReference>
<feature type="transmembrane region" description="Helical" evidence="4">
    <location>
        <begin position="325"/>
        <end position="343"/>
    </location>
</feature>
<dbReference type="KEGG" id="ima:PO878_02995"/>
<dbReference type="GO" id="GO:0016787">
    <property type="term" value="F:hydrolase activity"/>
    <property type="evidence" value="ECO:0007669"/>
    <property type="project" value="UniProtKB-KW"/>
</dbReference>
<dbReference type="SUPFAM" id="SSF63817">
    <property type="entry name" value="Sortase"/>
    <property type="match status" value="1"/>
</dbReference>
<keyword evidence="4" id="KW-1133">Transmembrane helix</keyword>
<evidence type="ECO:0000256" key="3">
    <source>
        <dbReference type="SAM" id="MobiDB-lite"/>
    </source>
</evidence>
<accession>A0AAF0BWP8</accession>
<dbReference type="AlphaFoldDB" id="A0AAF0BWP8"/>
<dbReference type="RefSeq" id="WP_272737210.1">
    <property type="nucleotide sequence ID" value="NZ_CP116942.1"/>
</dbReference>
<evidence type="ECO:0000256" key="4">
    <source>
        <dbReference type="SAM" id="Phobius"/>
    </source>
</evidence>
<feature type="compositionally biased region" description="Low complexity" evidence="3">
    <location>
        <begin position="87"/>
        <end position="101"/>
    </location>
</feature>
<keyword evidence="4" id="KW-0812">Transmembrane</keyword>
<feature type="active site" description="Proton donor/acceptor" evidence="2">
    <location>
        <position position="175"/>
    </location>
</feature>
<dbReference type="CDD" id="cd05830">
    <property type="entry name" value="Sortase_E"/>
    <property type="match status" value="1"/>
</dbReference>
<dbReference type="NCBIfam" id="TIGR01076">
    <property type="entry name" value="sortase_fam"/>
    <property type="match status" value="1"/>
</dbReference>
<proteinExistence type="predicted"/>
<dbReference type="InterPro" id="IPR042003">
    <property type="entry name" value="Sortase_E"/>
</dbReference>
<dbReference type="InterPro" id="IPR005754">
    <property type="entry name" value="Sortase"/>
</dbReference>
<dbReference type="Proteomes" id="UP001216390">
    <property type="component" value="Chromosome"/>
</dbReference>
<feature type="region of interest" description="Disordered" evidence="3">
    <location>
        <begin position="1"/>
        <end position="33"/>
    </location>
</feature>
<feature type="active site" description="Acyl-thioester intermediate" evidence="2">
    <location>
        <position position="235"/>
    </location>
</feature>
<feature type="transmembrane region" description="Helical" evidence="4">
    <location>
        <begin position="41"/>
        <end position="61"/>
    </location>
</feature>
<name>A0AAF0BWP8_9ACTN</name>
<dbReference type="EMBL" id="CP116942">
    <property type="protein sequence ID" value="WCO67689.1"/>
    <property type="molecule type" value="Genomic_DNA"/>
</dbReference>
<evidence type="ECO:0000256" key="1">
    <source>
        <dbReference type="ARBA" id="ARBA00022801"/>
    </source>
</evidence>
<dbReference type="NCBIfam" id="NF033747">
    <property type="entry name" value="class_E_sortase"/>
    <property type="match status" value="1"/>
</dbReference>
<evidence type="ECO:0000256" key="2">
    <source>
        <dbReference type="PIRSR" id="PIRSR605754-1"/>
    </source>
</evidence>
<keyword evidence="1" id="KW-0378">Hydrolase</keyword>
<feature type="transmembrane region" description="Helical" evidence="4">
    <location>
        <begin position="295"/>
        <end position="313"/>
    </location>
</feature>